<dbReference type="OrthoDB" id="32974at2"/>
<evidence type="ECO:0000313" key="3">
    <source>
        <dbReference type="Proteomes" id="UP000295210"/>
    </source>
</evidence>
<comment type="caution">
    <text evidence="2">The sequence shown here is derived from an EMBL/GenBank/DDBJ whole genome shotgun (WGS) entry which is preliminary data.</text>
</comment>
<dbReference type="Proteomes" id="UP000295210">
    <property type="component" value="Unassembled WGS sequence"/>
</dbReference>
<dbReference type="AlphaFoldDB" id="A0A4R1LCF0"/>
<accession>A0A4R1LCF0</accession>
<feature type="domain" description="PIN" evidence="1">
    <location>
        <begin position="4"/>
        <end position="123"/>
    </location>
</feature>
<sequence length="131" mass="14773">MIGLDTNVLVRYFAQDDPHQSAKVNALFATFTAEHKGFVSLLTLAELAWVLRRAFHLDRQELASVIEKILNSQDMTVEQAEVCWSALHLFLASRADFSDCLMERSCRARGCDYTVTFDSQAAKSAGMRLLR</sequence>
<proteinExistence type="predicted"/>
<evidence type="ECO:0000313" key="2">
    <source>
        <dbReference type="EMBL" id="TCK74209.1"/>
    </source>
</evidence>
<dbReference type="InterPro" id="IPR002716">
    <property type="entry name" value="PIN_dom"/>
</dbReference>
<evidence type="ECO:0000259" key="1">
    <source>
        <dbReference type="Pfam" id="PF01850"/>
    </source>
</evidence>
<dbReference type="Gene3D" id="3.40.50.1010">
    <property type="entry name" value="5'-nuclease"/>
    <property type="match status" value="1"/>
</dbReference>
<gene>
    <name evidence="2" type="ORF">C7378_1831</name>
</gene>
<name>A0A4R1LCF0_9BACT</name>
<dbReference type="Pfam" id="PF01850">
    <property type="entry name" value="PIN"/>
    <property type="match status" value="1"/>
</dbReference>
<dbReference type="CDD" id="cd18683">
    <property type="entry name" value="PIN_VapC-like"/>
    <property type="match status" value="1"/>
</dbReference>
<protein>
    <submittedName>
        <fullName evidence="2">Putative nucleic-acid-binding protein</fullName>
    </submittedName>
</protein>
<keyword evidence="3" id="KW-1185">Reference proteome</keyword>
<dbReference type="InterPro" id="IPR029060">
    <property type="entry name" value="PIN-like_dom_sf"/>
</dbReference>
<reference evidence="2 3" key="1">
    <citation type="submission" date="2019-03" db="EMBL/GenBank/DDBJ databases">
        <title>Genomic Encyclopedia of Type Strains, Phase IV (KMG-IV): sequencing the most valuable type-strain genomes for metagenomic binning, comparative biology and taxonomic classification.</title>
        <authorList>
            <person name="Goeker M."/>
        </authorList>
    </citation>
    <scope>NUCLEOTIDE SEQUENCE [LARGE SCALE GENOMIC DNA]</scope>
    <source>
        <strain evidence="2 3">DSM 103428</strain>
    </source>
</reference>
<dbReference type="RefSeq" id="WP_131994923.1">
    <property type="nucleotide sequence ID" value="NZ_SMGK01000002.1"/>
</dbReference>
<dbReference type="EMBL" id="SMGK01000002">
    <property type="protein sequence ID" value="TCK74209.1"/>
    <property type="molecule type" value="Genomic_DNA"/>
</dbReference>
<organism evidence="2 3">
    <name type="scientific">Acidipila rosea</name>
    <dbReference type="NCBI Taxonomy" id="768535"/>
    <lineage>
        <taxon>Bacteria</taxon>
        <taxon>Pseudomonadati</taxon>
        <taxon>Acidobacteriota</taxon>
        <taxon>Terriglobia</taxon>
        <taxon>Terriglobales</taxon>
        <taxon>Acidobacteriaceae</taxon>
        <taxon>Acidipila</taxon>
    </lineage>
</organism>
<dbReference type="SUPFAM" id="SSF88723">
    <property type="entry name" value="PIN domain-like"/>
    <property type="match status" value="1"/>
</dbReference>